<protein>
    <recommendedName>
        <fullName evidence="5">DUF4350 domain-containing protein</fullName>
    </recommendedName>
</protein>
<evidence type="ECO:0008006" key="5">
    <source>
        <dbReference type="Google" id="ProtNLM"/>
    </source>
</evidence>
<name>A0A7J4JW46_9ARCH</name>
<dbReference type="Proteomes" id="UP000590964">
    <property type="component" value="Unassembled WGS sequence"/>
</dbReference>
<proteinExistence type="predicted"/>
<keyword evidence="1" id="KW-0812">Transmembrane</keyword>
<reference evidence="2" key="1">
    <citation type="journal article" date="2020" name="bioRxiv">
        <title>A rank-normalized archaeal taxonomy based on genome phylogeny resolves widespread incomplete and uneven classifications.</title>
        <authorList>
            <person name="Rinke C."/>
            <person name="Chuvochina M."/>
            <person name="Mussig A.J."/>
            <person name="Chaumeil P.-A."/>
            <person name="Waite D.W."/>
            <person name="Whitman W.B."/>
            <person name="Parks D.H."/>
            <person name="Hugenholtz P."/>
        </authorList>
    </citation>
    <scope>NUCLEOTIDE SEQUENCE</scope>
    <source>
        <strain evidence="2">UBA10191</strain>
    </source>
</reference>
<dbReference type="Proteomes" id="UP000680185">
    <property type="component" value="Unassembled WGS sequence"/>
</dbReference>
<organism evidence="2 4">
    <name type="scientific">Candidatus Iainarchaeum sp</name>
    <dbReference type="NCBI Taxonomy" id="3101447"/>
    <lineage>
        <taxon>Archaea</taxon>
        <taxon>Candidatus Iainarchaeota</taxon>
        <taxon>Candidatus Iainarchaeia</taxon>
        <taxon>Candidatus Iainarchaeales</taxon>
        <taxon>Candidatus Iainarchaeaceae</taxon>
        <taxon>Candidatus Iainarchaeum</taxon>
    </lineage>
</organism>
<sequence>MYPEGGDLPPGGGDLQPGFKSRFSYHVEGLIPIILILIIAFFLAARFGVIDSSTPIIGPLASIVPGAEKPASMLIIGNPSRYTMEVLSRNRELVYPITTRTAEAVSRNAVQQLSQYDIVLLDQSQQSNKEVSRALGEGLQKYVNSGGKLITVLDSGIREPNEFGVVGWKTSFANIIPVDCRLETITNEPGCLDDKSIRGRIYPGAFGFNHRIMRGIEQYPAEESRLLLERVLNVTTTGREIAYIEDARTKTQYPAIVETALYSLGKSIYFNYDPGTSPAIFEATLDYLK</sequence>
<accession>A0A7J4JW46</accession>
<evidence type="ECO:0000313" key="4">
    <source>
        <dbReference type="Proteomes" id="UP000590964"/>
    </source>
</evidence>
<evidence type="ECO:0000313" key="2">
    <source>
        <dbReference type="EMBL" id="HIH21704.1"/>
    </source>
</evidence>
<dbReference type="Gene3D" id="3.40.50.880">
    <property type="match status" value="1"/>
</dbReference>
<comment type="caution">
    <text evidence="2">The sequence shown here is derived from an EMBL/GenBank/DDBJ whole genome shotgun (WGS) entry which is preliminary data.</text>
</comment>
<evidence type="ECO:0000256" key="1">
    <source>
        <dbReference type="SAM" id="Phobius"/>
    </source>
</evidence>
<feature type="transmembrane region" description="Helical" evidence="1">
    <location>
        <begin position="29"/>
        <end position="49"/>
    </location>
</feature>
<keyword evidence="1" id="KW-1133">Transmembrane helix</keyword>
<reference evidence="3" key="2">
    <citation type="submission" date="2021-03" db="EMBL/GenBank/DDBJ databases">
        <authorList>
            <person name="Jaffe A."/>
        </authorList>
    </citation>
    <scope>NUCLEOTIDE SEQUENCE</scope>
    <source>
        <strain evidence="3">RIFCSPLOWO2_01_FULL_43_13</strain>
    </source>
</reference>
<dbReference type="AlphaFoldDB" id="A0A7J4JW46"/>
<evidence type="ECO:0000313" key="3">
    <source>
        <dbReference type="EMBL" id="MBS3058145.1"/>
    </source>
</evidence>
<dbReference type="EMBL" id="JAGVWB010000012">
    <property type="protein sequence ID" value="MBS3058145.1"/>
    <property type="molecule type" value="Genomic_DNA"/>
</dbReference>
<dbReference type="SUPFAM" id="SSF52317">
    <property type="entry name" value="Class I glutamine amidotransferase-like"/>
    <property type="match status" value="1"/>
</dbReference>
<keyword evidence="1" id="KW-0472">Membrane</keyword>
<gene>
    <name evidence="2" type="ORF">HA222_03550</name>
    <name evidence="3" type="ORF">J4478_01970</name>
</gene>
<dbReference type="InterPro" id="IPR029062">
    <property type="entry name" value="Class_I_gatase-like"/>
</dbReference>
<dbReference type="EMBL" id="DUFW01000060">
    <property type="protein sequence ID" value="HIH21704.1"/>
    <property type="molecule type" value="Genomic_DNA"/>
</dbReference>
<reference evidence="3" key="3">
    <citation type="submission" date="2021-05" db="EMBL/GenBank/DDBJ databases">
        <title>Protein family content uncovers lineage relationships and bacterial pathway maintenance mechanisms in DPANN archaea.</title>
        <authorList>
            <person name="Castelle C.J."/>
            <person name="Meheust R."/>
            <person name="Jaffe A.L."/>
            <person name="Seitz K."/>
            <person name="Gong X."/>
            <person name="Baker B.J."/>
            <person name="Banfield J.F."/>
        </authorList>
    </citation>
    <scope>NUCLEOTIDE SEQUENCE</scope>
    <source>
        <strain evidence="3">RIFCSPLOWO2_01_FULL_43_13</strain>
    </source>
</reference>